<dbReference type="GO" id="GO:0003887">
    <property type="term" value="F:DNA-directed DNA polymerase activity"/>
    <property type="evidence" value="ECO:0007669"/>
    <property type="project" value="TreeGrafter"/>
</dbReference>
<evidence type="ECO:0000256" key="4">
    <source>
        <dbReference type="ARBA" id="ARBA00022763"/>
    </source>
</evidence>
<evidence type="ECO:0000256" key="7">
    <source>
        <dbReference type="ARBA" id="ARBA00023204"/>
    </source>
</evidence>
<dbReference type="Gene3D" id="3.30.70.270">
    <property type="match status" value="1"/>
</dbReference>
<keyword evidence="5" id="KW-0863">Zinc-finger</keyword>
<feature type="region of interest" description="Disordered" evidence="10">
    <location>
        <begin position="554"/>
        <end position="604"/>
    </location>
</feature>
<gene>
    <name evidence="13" type="ORF">CALVIDRAFT_551416</name>
</gene>
<dbReference type="OrthoDB" id="5723at2759"/>
<comment type="subcellular location">
    <subcellularLocation>
        <location evidence="1">Nucleus</location>
    </subcellularLocation>
</comment>
<dbReference type="InterPro" id="IPR036775">
    <property type="entry name" value="DNA_pol_Y-fam_lit_finger_sf"/>
</dbReference>
<evidence type="ECO:0000256" key="6">
    <source>
        <dbReference type="ARBA" id="ARBA00022833"/>
    </source>
</evidence>
<dbReference type="STRING" id="1330018.A0A167H0Z3"/>
<dbReference type="GO" id="GO:0005634">
    <property type="term" value="C:nucleus"/>
    <property type="evidence" value="ECO:0007669"/>
    <property type="project" value="UniProtKB-SubCell"/>
</dbReference>
<accession>A0A167H0Z3</accession>
<dbReference type="GO" id="GO:0009314">
    <property type="term" value="P:response to radiation"/>
    <property type="evidence" value="ECO:0007669"/>
    <property type="project" value="TreeGrafter"/>
</dbReference>
<dbReference type="Pfam" id="PF00817">
    <property type="entry name" value="IMS"/>
    <property type="match status" value="1"/>
</dbReference>
<feature type="domain" description="UBZ3-type" evidence="12">
    <location>
        <begin position="517"/>
        <end position="564"/>
    </location>
</feature>
<sequence>MFGASSTADESRGTITYRHLLSPQTLNVHNPLRVVALIDSDAFYAACEQVRLGLDPTLPIAVQQWQGLIAINYPARAFGITRMMSVTEAKKKCPSLIAVHVMTYKDGAREPGYWPDAKPSTHKVSLDHYRRESIKVLRVFQATLPTAEIERASIDEAFFDLSAPVREEILRRYPYLAQVPADAPDGVDSALPPAPAIDWAGKGYVLPVSEEGAEGEQDTWADVALSIGAEMVDRVRQAVKKQLGYTTSAGIARNKTMAKLCASCKKPFGQTILRAAAIPLYLRPMPFQKIRFLGGKLGDAIASAYDAKTIGDLLSVSREDMQKQFGEEAGWVWDILRGMEFAEVKERTGVKSMMASKNVRPAIKTFADGQHWLRVLSSELALRLEEARDVTPNVWPKTLVLHIRQGFDPPRSRQCPFPYTNSLSEEHIARVGERLLRELVGQGERLHKEIINISLGFSGLEQGEQGQKSIEGFFGGGEPQAKRRRTGTTPAPDIELLASTSNSASASNSPAPATPKRKNLAHRCPRCSKLLQTSAGEEGAQDAQLAQLKAEHEDFHFALDLQAADGPLEPDPPPAREESQEAPRRKKKRKEPKEEGIAAYFQKR</sequence>
<dbReference type="GO" id="GO:0042276">
    <property type="term" value="P:error-prone translesion synthesis"/>
    <property type="evidence" value="ECO:0007669"/>
    <property type="project" value="TreeGrafter"/>
</dbReference>
<dbReference type="GO" id="GO:0070987">
    <property type="term" value="P:error-free translesion synthesis"/>
    <property type="evidence" value="ECO:0007669"/>
    <property type="project" value="UniProtKB-ARBA"/>
</dbReference>
<dbReference type="GO" id="GO:0003684">
    <property type="term" value="F:damaged DNA binding"/>
    <property type="evidence" value="ECO:0007669"/>
    <property type="project" value="InterPro"/>
</dbReference>
<keyword evidence="3" id="KW-0479">Metal-binding</keyword>
<evidence type="ECO:0000313" key="14">
    <source>
        <dbReference type="Proteomes" id="UP000076738"/>
    </source>
</evidence>
<evidence type="ECO:0000256" key="9">
    <source>
        <dbReference type="ARBA" id="ARBA00044975"/>
    </source>
</evidence>
<dbReference type="FunFam" id="1.10.150.20:FF:000014">
    <property type="entry name" value="Polymerase (DNA directed), eta"/>
    <property type="match status" value="1"/>
</dbReference>
<evidence type="ECO:0000256" key="2">
    <source>
        <dbReference type="ARBA" id="ARBA00022679"/>
    </source>
</evidence>
<feature type="compositionally biased region" description="Basic and acidic residues" evidence="10">
    <location>
        <begin position="574"/>
        <end position="583"/>
    </location>
</feature>
<name>A0A167H0Z3_CALVF</name>
<evidence type="ECO:0000259" key="11">
    <source>
        <dbReference type="PROSITE" id="PS50173"/>
    </source>
</evidence>
<evidence type="ECO:0000313" key="13">
    <source>
        <dbReference type="EMBL" id="KZO91117.1"/>
    </source>
</evidence>
<dbReference type="PANTHER" id="PTHR45873">
    <property type="entry name" value="DNA POLYMERASE ETA"/>
    <property type="match status" value="1"/>
</dbReference>
<feature type="compositionally biased region" description="Low complexity" evidence="10">
    <location>
        <begin position="498"/>
        <end position="511"/>
    </location>
</feature>
<keyword evidence="6" id="KW-0862">Zinc</keyword>
<dbReference type="InterPro" id="IPR041298">
    <property type="entry name" value="UBZ3"/>
</dbReference>
<dbReference type="Gene3D" id="3.40.1170.60">
    <property type="match status" value="1"/>
</dbReference>
<dbReference type="PANTHER" id="PTHR45873:SF1">
    <property type="entry name" value="DNA POLYMERASE ETA"/>
    <property type="match status" value="1"/>
</dbReference>
<dbReference type="InterPro" id="IPR001126">
    <property type="entry name" value="UmuC"/>
</dbReference>
<proteinExistence type="predicted"/>
<keyword evidence="4" id="KW-0227">DNA damage</keyword>
<dbReference type="SUPFAM" id="SSF100879">
    <property type="entry name" value="Lesion bypass DNA polymerase (Y-family), little finger domain"/>
    <property type="match status" value="1"/>
</dbReference>
<evidence type="ECO:0000256" key="10">
    <source>
        <dbReference type="SAM" id="MobiDB-lite"/>
    </source>
</evidence>
<dbReference type="PROSITE" id="PS51907">
    <property type="entry name" value="ZF_UBZ3"/>
    <property type="match status" value="1"/>
</dbReference>
<dbReference type="SUPFAM" id="SSF56672">
    <property type="entry name" value="DNA/RNA polymerases"/>
    <property type="match status" value="1"/>
</dbReference>
<dbReference type="InterPro" id="IPR043502">
    <property type="entry name" value="DNA/RNA_pol_sf"/>
</dbReference>
<dbReference type="GO" id="GO:0035861">
    <property type="term" value="C:site of double-strand break"/>
    <property type="evidence" value="ECO:0007669"/>
    <property type="project" value="TreeGrafter"/>
</dbReference>
<dbReference type="GO" id="GO:0006281">
    <property type="term" value="P:DNA repair"/>
    <property type="evidence" value="ECO:0007669"/>
    <property type="project" value="UniProtKB-KW"/>
</dbReference>
<protein>
    <recommendedName>
        <fullName evidence="9">DNA polymerase eta</fullName>
    </recommendedName>
</protein>
<dbReference type="PIRSF" id="PIRSF036603">
    <property type="entry name" value="DPol_eta"/>
    <property type="match status" value="1"/>
</dbReference>
<dbReference type="InterPro" id="IPR052230">
    <property type="entry name" value="DNA_polymerase_eta"/>
</dbReference>
<dbReference type="GO" id="GO:0007064">
    <property type="term" value="P:mitotic sister chromatid cohesion"/>
    <property type="evidence" value="ECO:0007669"/>
    <property type="project" value="UniProtKB-ARBA"/>
</dbReference>
<dbReference type="EMBL" id="KV417328">
    <property type="protein sequence ID" value="KZO91117.1"/>
    <property type="molecule type" value="Genomic_DNA"/>
</dbReference>
<dbReference type="PROSITE" id="PS50173">
    <property type="entry name" value="UMUC"/>
    <property type="match status" value="1"/>
</dbReference>
<evidence type="ECO:0000259" key="12">
    <source>
        <dbReference type="PROSITE" id="PS51907"/>
    </source>
</evidence>
<dbReference type="Pfam" id="PF21704">
    <property type="entry name" value="POLH-Rev1_HhH"/>
    <property type="match status" value="1"/>
</dbReference>
<evidence type="ECO:0000256" key="5">
    <source>
        <dbReference type="ARBA" id="ARBA00022771"/>
    </source>
</evidence>
<dbReference type="Gene3D" id="3.30.1490.100">
    <property type="entry name" value="DNA polymerase, Y-family, little finger domain"/>
    <property type="match status" value="1"/>
</dbReference>
<dbReference type="InterPro" id="IPR017961">
    <property type="entry name" value="DNA_pol_Y-fam_little_finger"/>
</dbReference>
<dbReference type="GO" id="GO:0008270">
    <property type="term" value="F:zinc ion binding"/>
    <property type="evidence" value="ECO:0007669"/>
    <property type="project" value="UniProtKB-KW"/>
</dbReference>
<evidence type="ECO:0000256" key="8">
    <source>
        <dbReference type="ARBA" id="ARBA00023242"/>
    </source>
</evidence>
<keyword evidence="7" id="KW-0234">DNA repair</keyword>
<dbReference type="GO" id="GO:0005657">
    <property type="term" value="C:replication fork"/>
    <property type="evidence" value="ECO:0007669"/>
    <property type="project" value="UniProtKB-ARBA"/>
</dbReference>
<keyword evidence="8" id="KW-0539">Nucleus</keyword>
<dbReference type="AlphaFoldDB" id="A0A167H0Z3"/>
<organism evidence="13 14">
    <name type="scientific">Calocera viscosa (strain TUFC12733)</name>
    <dbReference type="NCBI Taxonomy" id="1330018"/>
    <lineage>
        <taxon>Eukaryota</taxon>
        <taxon>Fungi</taxon>
        <taxon>Dikarya</taxon>
        <taxon>Basidiomycota</taxon>
        <taxon>Agaricomycotina</taxon>
        <taxon>Dacrymycetes</taxon>
        <taxon>Dacrymycetales</taxon>
        <taxon>Dacrymycetaceae</taxon>
        <taxon>Calocera</taxon>
    </lineage>
</organism>
<dbReference type="Pfam" id="PF11799">
    <property type="entry name" value="IMS_C"/>
    <property type="match status" value="1"/>
</dbReference>
<evidence type="ECO:0000256" key="3">
    <source>
        <dbReference type="ARBA" id="ARBA00022723"/>
    </source>
</evidence>
<feature type="region of interest" description="Disordered" evidence="10">
    <location>
        <begin position="468"/>
        <end position="521"/>
    </location>
</feature>
<reference evidence="13 14" key="1">
    <citation type="journal article" date="2016" name="Mol. Biol. Evol.">
        <title>Comparative Genomics of Early-Diverging Mushroom-Forming Fungi Provides Insights into the Origins of Lignocellulose Decay Capabilities.</title>
        <authorList>
            <person name="Nagy L.G."/>
            <person name="Riley R."/>
            <person name="Tritt A."/>
            <person name="Adam C."/>
            <person name="Daum C."/>
            <person name="Floudas D."/>
            <person name="Sun H."/>
            <person name="Yadav J.S."/>
            <person name="Pangilinan J."/>
            <person name="Larsson K.H."/>
            <person name="Matsuura K."/>
            <person name="Barry K."/>
            <person name="Labutti K."/>
            <person name="Kuo R."/>
            <person name="Ohm R.A."/>
            <person name="Bhattacharya S.S."/>
            <person name="Shirouzu T."/>
            <person name="Yoshinaga Y."/>
            <person name="Martin F.M."/>
            <person name="Grigoriev I.V."/>
            <person name="Hibbett D.S."/>
        </authorList>
    </citation>
    <scope>NUCLEOTIDE SEQUENCE [LARGE SCALE GENOMIC DNA]</scope>
    <source>
        <strain evidence="13 14">TUFC12733</strain>
    </source>
</reference>
<dbReference type="Proteomes" id="UP000076738">
    <property type="component" value="Unassembled WGS sequence"/>
</dbReference>
<feature type="domain" description="UmuC" evidence="11">
    <location>
        <begin position="35"/>
        <end position="294"/>
    </location>
</feature>
<keyword evidence="14" id="KW-1185">Reference proteome</keyword>
<dbReference type="Gene3D" id="1.10.150.20">
    <property type="entry name" value="5' to 3' exonuclease, C-terminal subdomain"/>
    <property type="match status" value="1"/>
</dbReference>
<evidence type="ECO:0000256" key="1">
    <source>
        <dbReference type="ARBA" id="ARBA00004123"/>
    </source>
</evidence>
<dbReference type="InterPro" id="IPR043128">
    <property type="entry name" value="Rev_trsase/Diguanyl_cyclase"/>
</dbReference>
<keyword evidence="2" id="KW-0808">Transferase</keyword>
<dbReference type="FunFam" id="3.40.1170.60:FF:000008">
    <property type="entry name" value="DNA polymerase eta subunit"/>
    <property type="match status" value="1"/>
</dbReference>